<protein>
    <recommendedName>
        <fullName evidence="1">Conserved hypothetical protein CHP02391 domain-containing protein</fullName>
    </recommendedName>
</protein>
<dbReference type="InterPro" id="IPR012654">
    <property type="entry name" value="CHP02391"/>
</dbReference>
<dbReference type="RefSeq" id="WP_203981611.1">
    <property type="nucleotide sequence ID" value="NZ_BAAAQJ010000008.1"/>
</dbReference>
<evidence type="ECO:0000313" key="2">
    <source>
        <dbReference type="EMBL" id="GIG76519.1"/>
    </source>
</evidence>
<dbReference type="Pfam" id="PF09509">
    <property type="entry name" value="Hypoth_Ymh"/>
    <property type="match status" value="1"/>
</dbReference>
<proteinExistence type="predicted"/>
<dbReference type="EMBL" id="BONU01000059">
    <property type="protein sequence ID" value="GIG76519.1"/>
    <property type="molecule type" value="Genomic_DNA"/>
</dbReference>
<dbReference type="AlphaFoldDB" id="A0A8J3PPM1"/>
<sequence length="241" mass="27375">MRPTVAIAELEKLRTESEDLLAIRAEALFTSWKARVEAVLTRSLGPTHTIIERFRDISYHLGVYFGGQDPDPDRESYIAGVQQAVGFIDAAIYELKLLVADDSEPVDVRAYDPDLWEHVKGLVEDEQWGQIASQTAIFVEDRVRAWAGHPKSKDDGELVGKGLYARVFADDSEYRLGRTRGEWEGWRGLAMGFAQALSNVDRHRIQRRDDARRYAIGVLGLGSLLLTQLRYEHDDHLHKDE</sequence>
<reference evidence="2" key="1">
    <citation type="submission" date="2021-01" db="EMBL/GenBank/DDBJ databases">
        <title>Whole genome shotgun sequence of Planosporangium flavigriseum NBRC 105377.</title>
        <authorList>
            <person name="Komaki H."/>
            <person name="Tamura T."/>
        </authorList>
    </citation>
    <scope>NUCLEOTIDE SEQUENCE</scope>
    <source>
        <strain evidence="2">NBRC 105377</strain>
    </source>
</reference>
<evidence type="ECO:0000313" key="3">
    <source>
        <dbReference type="Proteomes" id="UP000653674"/>
    </source>
</evidence>
<dbReference type="Proteomes" id="UP000653674">
    <property type="component" value="Unassembled WGS sequence"/>
</dbReference>
<organism evidence="2 3">
    <name type="scientific">Planosporangium flavigriseum</name>
    <dbReference type="NCBI Taxonomy" id="373681"/>
    <lineage>
        <taxon>Bacteria</taxon>
        <taxon>Bacillati</taxon>
        <taxon>Actinomycetota</taxon>
        <taxon>Actinomycetes</taxon>
        <taxon>Micromonosporales</taxon>
        <taxon>Micromonosporaceae</taxon>
        <taxon>Planosporangium</taxon>
    </lineage>
</organism>
<feature type="domain" description="Conserved hypothetical protein CHP02391" evidence="1">
    <location>
        <begin position="111"/>
        <end position="229"/>
    </location>
</feature>
<accession>A0A8J3PPM1</accession>
<evidence type="ECO:0000259" key="1">
    <source>
        <dbReference type="Pfam" id="PF09509"/>
    </source>
</evidence>
<keyword evidence="3" id="KW-1185">Reference proteome</keyword>
<gene>
    <name evidence="2" type="ORF">Pfl04_49230</name>
</gene>
<comment type="caution">
    <text evidence="2">The sequence shown here is derived from an EMBL/GenBank/DDBJ whole genome shotgun (WGS) entry which is preliminary data.</text>
</comment>
<name>A0A8J3PPM1_9ACTN</name>